<evidence type="ECO:0000256" key="1">
    <source>
        <dbReference type="SAM" id="Coils"/>
    </source>
</evidence>
<feature type="compositionally biased region" description="Polar residues" evidence="2">
    <location>
        <begin position="868"/>
        <end position="881"/>
    </location>
</feature>
<accession>A0A6L2KEL5</accession>
<name>A0A6L2KEL5_TANCI</name>
<feature type="coiled-coil region" evidence="1">
    <location>
        <begin position="467"/>
        <end position="494"/>
    </location>
</feature>
<evidence type="ECO:0008006" key="4">
    <source>
        <dbReference type="Google" id="ProtNLM"/>
    </source>
</evidence>
<evidence type="ECO:0000256" key="2">
    <source>
        <dbReference type="SAM" id="MobiDB-lite"/>
    </source>
</evidence>
<sequence length="935" mass="105672">MANLPEDIQCAGFDTQPPMLDRTDFASWQQCIRLYCRGKENGVNILKSIDEGPYQIGIVWETLAESTEGAPQFGPERPRDNVKMLLEGTELTKEDWESQLYDDFEHFRQHKGESIHDYYVRFAKLINDMRNIKMTMSRMQLNSKFVNNMLPEWVDPLALMSNVSNPQRYSPSSSTSSSTQVLQPIVDNPYLDSSLSQAKNLIENLTNMLALLTQSYKTFLPQTNNQLRTSSNARNQATVQDGRVVVQNVQGRKNRGQGMNPRGGSAAGYGGAQNRVGNVNPGQADDCDAFDSDVDKAPTAQTMFMANLSSADPITDEAGPSYDLDILSEVHDHDHYQDAACTHHEEHMMHNSVQLDHVVDSHVDYTSDSNMILYDQYLKDNEVPVVQSDVSSVPNDAFMMIYNDMYEPHAQFVSNPSRNTVFKNSLTAKLATYKEQVELGFEQTKECYLKGVILFFKPLKDNFEGIQKALTKEIKEMKDVFEELEAEVSQYAVDKKHDAIERKNLLIANDNLIAECLSKEVFSVAINSELNVARFTEMTVAHTVIEARCLKLEAELAKLHNTSHHDNREELINRFSKLEVNHLNLQLKYQNLKDSFGNNPSTPDKDTPDFDSIFAIGKMQASLQGKDNVIQKLKKQISMLQVTRSDTDRTLKVQTADSQITKLTEQVTNLQARNYLFRVENDKIKQHYKELYDSIKITRAKHIEQVTALTTKNVNLKAQTLEKVNSVSKDQVKPNVLARGKHAIDVEPIVPRLWNNRVAHLDYLRHLKESVETIRDIVEKAKVVRPLDRSIVYACRYTKHSQESLEYVIGTCPQGSQKRDKQLAHIPLIRKKQVNFTKQSDKSGSNTHKQVVTVKTHKTNVPVPPSAGVNSCPNASGSQTKSHIKTNRISPAKGVNKLPVEDQPRTNKSHLRTSNRIDSSSHLKRAGILCGRTGA</sequence>
<organism evidence="3">
    <name type="scientific">Tanacetum cinerariifolium</name>
    <name type="common">Dalmatian daisy</name>
    <name type="synonym">Chrysanthemum cinerariifolium</name>
    <dbReference type="NCBI Taxonomy" id="118510"/>
    <lineage>
        <taxon>Eukaryota</taxon>
        <taxon>Viridiplantae</taxon>
        <taxon>Streptophyta</taxon>
        <taxon>Embryophyta</taxon>
        <taxon>Tracheophyta</taxon>
        <taxon>Spermatophyta</taxon>
        <taxon>Magnoliopsida</taxon>
        <taxon>eudicotyledons</taxon>
        <taxon>Gunneridae</taxon>
        <taxon>Pentapetalae</taxon>
        <taxon>asterids</taxon>
        <taxon>campanulids</taxon>
        <taxon>Asterales</taxon>
        <taxon>Asteraceae</taxon>
        <taxon>Asteroideae</taxon>
        <taxon>Anthemideae</taxon>
        <taxon>Anthemidinae</taxon>
        <taxon>Tanacetum</taxon>
    </lineage>
</organism>
<dbReference type="AlphaFoldDB" id="A0A6L2KEL5"/>
<keyword evidence="1" id="KW-0175">Coiled coil</keyword>
<protein>
    <recommendedName>
        <fullName evidence="4">Integrase, catalytic region, zinc finger, CCHC-type, peptidase aspartic, catalytic</fullName>
    </recommendedName>
</protein>
<proteinExistence type="predicted"/>
<comment type="caution">
    <text evidence="3">The sequence shown here is derived from an EMBL/GenBank/DDBJ whole genome shotgun (WGS) entry which is preliminary data.</text>
</comment>
<gene>
    <name evidence="3" type="ORF">Tci_018272</name>
</gene>
<feature type="compositionally biased region" description="Polar residues" evidence="2">
    <location>
        <begin position="837"/>
        <end position="850"/>
    </location>
</feature>
<evidence type="ECO:0000313" key="3">
    <source>
        <dbReference type="EMBL" id="GEU46294.1"/>
    </source>
</evidence>
<dbReference type="EMBL" id="BKCJ010002106">
    <property type="protein sequence ID" value="GEU46294.1"/>
    <property type="molecule type" value="Genomic_DNA"/>
</dbReference>
<reference evidence="3" key="1">
    <citation type="journal article" date="2019" name="Sci. Rep.">
        <title>Draft genome of Tanacetum cinerariifolium, the natural source of mosquito coil.</title>
        <authorList>
            <person name="Yamashiro T."/>
            <person name="Shiraishi A."/>
            <person name="Satake H."/>
            <person name="Nakayama K."/>
        </authorList>
    </citation>
    <scope>NUCLEOTIDE SEQUENCE</scope>
</reference>
<feature type="region of interest" description="Disordered" evidence="2">
    <location>
        <begin position="837"/>
        <end position="916"/>
    </location>
</feature>